<dbReference type="GO" id="GO:0020037">
    <property type="term" value="F:heme binding"/>
    <property type="evidence" value="ECO:0007669"/>
    <property type="project" value="TreeGrafter"/>
</dbReference>
<dbReference type="RefSeq" id="WP_232309936.1">
    <property type="nucleotide sequence ID" value="NZ_CP013729.1"/>
</dbReference>
<reference evidence="13 14" key="1">
    <citation type="submission" date="2015-12" db="EMBL/GenBank/DDBJ databases">
        <title>Complete genome of Roseateles depolymerans KCTC 42856.</title>
        <authorList>
            <person name="Kim K.M."/>
        </authorList>
    </citation>
    <scope>NUCLEOTIDE SEQUENCE [LARGE SCALE GENOMIC DNA]</scope>
    <source>
        <strain evidence="13 14">KCTC 42856</strain>
    </source>
</reference>
<dbReference type="GO" id="GO:0009055">
    <property type="term" value="F:electron transfer activity"/>
    <property type="evidence" value="ECO:0007669"/>
    <property type="project" value="InterPro"/>
</dbReference>
<keyword evidence="14" id="KW-1185">Reference proteome</keyword>
<name>A0A0U3L2R2_9BURK</name>
<evidence type="ECO:0000256" key="2">
    <source>
        <dbReference type="ARBA" id="ARBA00004651"/>
    </source>
</evidence>
<dbReference type="GO" id="GO:0022904">
    <property type="term" value="P:respiratory electron transport chain"/>
    <property type="evidence" value="ECO:0007669"/>
    <property type="project" value="InterPro"/>
</dbReference>
<evidence type="ECO:0000256" key="8">
    <source>
        <dbReference type="ARBA" id="ARBA00022982"/>
    </source>
</evidence>
<dbReference type="InterPro" id="IPR052168">
    <property type="entry name" value="Cytochrome_b561_oxidase"/>
</dbReference>
<proteinExistence type="inferred from homology"/>
<evidence type="ECO:0000313" key="13">
    <source>
        <dbReference type="EMBL" id="ALV05614.1"/>
    </source>
</evidence>
<dbReference type="PATRIC" id="fig|76731.3.peg.1142"/>
<comment type="cofactor">
    <cofactor evidence="1">
        <name>heme b</name>
        <dbReference type="ChEBI" id="CHEBI:60344"/>
    </cofactor>
</comment>
<keyword evidence="11" id="KW-0472">Membrane</keyword>
<keyword evidence="8" id="KW-0249">Electron transport</keyword>
<evidence type="ECO:0000256" key="9">
    <source>
        <dbReference type="ARBA" id="ARBA00022989"/>
    </source>
</evidence>
<comment type="similarity">
    <text evidence="12">Belongs to the cytochrome b561 family.</text>
</comment>
<keyword evidence="3" id="KW-0813">Transport</keyword>
<dbReference type="EMBL" id="CP013729">
    <property type="protein sequence ID" value="ALV05614.1"/>
    <property type="molecule type" value="Genomic_DNA"/>
</dbReference>
<evidence type="ECO:0000256" key="6">
    <source>
        <dbReference type="ARBA" id="ARBA00022692"/>
    </source>
</evidence>
<evidence type="ECO:0000256" key="10">
    <source>
        <dbReference type="ARBA" id="ARBA00023004"/>
    </source>
</evidence>
<protein>
    <submittedName>
        <fullName evidence="13">Cytochrome B561</fullName>
    </submittedName>
</protein>
<dbReference type="Pfam" id="PF01292">
    <property type="entry name" value="Ni_hydr_CYTB"/>
    <property type="match status" value="1"/>
</dbReference>
<keyword evidence="5" id="KW-0349">Heme</keyword>
<evidence type="ECO:0000256" key="7">
    <source>
        <dbReference type="ARBA" id="ARBA00022723"/>
    </source>
</evidence>
<dbReference type="InterPro" id="IPR011577">
    <property type="entry name" value="Cyt_b561_bac/Ni-Hgenase"/>
</dbReference>
<dbReference type="STRING" id="76731.RD2015_1121"/>
<sequence>MTSTAQKYPLSMRLLHWLRAAVILGTLLVGLLMVNLPDDVTAKFEALYPNHKQFGVLALLLVLIQAVLRIRFRARLPADGAGLQPWEHKLSHLTHKALYALMIIVPLMGYSMSSTFTQSDGVPFFFFGHLPELLPKNDRWFEVFQLLHRVLAYTLLGLIALHIAGALKHRFFDKDPQADVLKRML</sequence>
<evidence type="ECO:0000313" key="14">
    <source>
        <dbReference type="Proteomes" id="UP000060699"/>
    </source>
</evidence>
<dbReference type="KEGG" id="rdp:RD2015_1121"/>
<dbReference type="PANTHER" id="PTHR30529">
    <property type="entry name" value="CYTOCHROME B561"/>
    <property type="match status" value="1"/>
</dbReference>
<comment type="subcellular location">
    <subcellularLocation>
        <location evidence="2">Cell membrane</location>
        <topology evidence="2">Multi-pass membrane protein</topology>
    </subcellularLocation>
</comment>
<evidence type="ECO:0000256" key="11">
    <source>
        <dbReference type="ARBA" id="ARBA00023136"/>
    </source>
</evidence>
<accession>A0A0U3L2R2</accession>
<keyword evidence="7" id="KW-0479">Metal-binding</keyword>
<keyword evidence="10" id="KW-0408">Iron</keyword>
<evidence type="ECO:0000256" key="5">
    <source>
        <dbReference type="ARBA" id="ARBA00022617"/>
    </source>
</evidence>
<organism evidence="13 14">
    <name type="scientific">Roseateles depolymerans</name>
    <dbReference type="NCBI Taxonomy" id="76731"/>
    <lineage>
        <taxon>Bacteria</taxon>
        <taxon>Pseudomonadati</taxon>
        <taxon>Pseudomonadota</taxon>
        <taxon>Betaproteobacteria</taxon>
        <taxon>Burkholderiales</taxon>
        <taxon>Sphaerotilaceae</taxon>
        <taxon>Roseateles</taxon>
    </lineage>
</organism>
<evidence type="ECO:0000256" key="3">
    <source>
        <dbReference type="ARBA" id="ARBA00022448"/>
    </source>
</evidence>
<gene>
    <name evidence="13" type="ORF">RD2015_1121</name>
</gene>
<dbReference type="SUPFAM" id="SSF81342">
    <property type="entry name" value="Transmembrane di-heme cytochromes"/>
    <property type="match status" value="1"/>
</dbReference>
<dbReference type="PANTHER" id="PTHR30529:SF1">
    <property type="entry name" value="CYTOCHROME B561 HOMOLOG 2"/>
    <property type="match status" value="1"/>
</dbReference>
<evidence type="ECO:0000256" key="4">
    <source>
        <dbReference type="ARBA" id="ARBA00022475"/>
    </source>
</evidence>
<evidence type="ECO:0000256" key="12">
    <source>
        <dbReference type="ARBA" id="ARBA00037975"/>
    </source>
</evidence>
<keyword evidence="4" id="KW-1003">Cell membrane</keyword>
<dbReference type="GO" id="GO:0046872">
    <property type="term" value="F:metal ion binding"/>
    <property type="evidence" value="ECO:0007669"/>
    <property type="project" value="UniProtKB-KW"/>
</dbReference>
<dbReference type="Proteomes" id="UP000060699">
    <property type="component" value="Chromosome"/>
</dbReference>
<dbReference type="GO" id="GO:0005886">
    <property type="term" value="C:plasma membrane"/>
    <property type="evidence" value="ECO:0007669"/>
    <property type="project" value="UniProtKB-SubCell"/>
</dbReference>
<dbReference type="AlphaFoldDB" id="A0A0U3L2R2"/>
<dbReference type="InterPro" id="IPR016174">
    <property type="entry name" value="Di-haem_cyt_TM"/>
</dbReference>
<keyword evidence="6" id="KW-0812">Transmembrane</keyword>
<evidence type="ECO:0000256" key="1">
    <source>
        <dbReference type="ARBA" id="ARBA00001970"/>
    </source>
</evidence>
<keyword evidence="9" id="KW-1133">Transmembrane helix</keyword>